<feature type="chain" id="PRO_5040443062" description="Sulfatase N-terminal domain-containing protein" evidence="3">
    <location>
        <begin position="20"/>
        <end position="644"/>
    </location>
</feature>
<dbReference type="Pfam" id="PF00884">
    <property type="entry name" value="Sulfatase"/>
    <property type="match status" value="1"/>
</dbReference>
<name>A0A9N9ZFT8_9HYPO</name>
<dbReference type="AlphaFoldDB" id="A0A9N9ZFT8"/>
<dbReference type="InterPro" id="IPR017850">
    <property type="entry name" value="Alkaline_phosphatase_core_sf"/>
</dbReference>
<sequence>MIPFLALLLMATLVRQGFAALPTCNAQRPNIVFIFTDDQDLHLNSLDYMQNVQNLIVDKGTTFTKHFATVSNCCPSRASLLRGQHGHNTNITHVRNPGGNYQKWRLMGEDNNYLPIWLQNAGYRTEYLGKFLNGYSKALYQYSPKGWDHIDALVDPWVYDFNRPVFSANGETPILFQGYHQTDVLRAKMIARLKYLTEEQEKPFYLTLGTVAPHVRTGGNLPIAQVRHQQDFLDATAPRTKNFNPDQVYTDQKPSWLKEFKSLNQSQLDRIDEHYRRRVQTLQGVDEIVHDVVDTTEVALTIKLYADSISVVFSADNGYHMGQHRAGAGKTLPYITDTNVPFLVRGPDIPQGIISTLPGKHLDLAPTFLEIACVDESEYPVLLDGRSLLSNWHNPRNETDSNHHDIINIEFWGGGESELPGQSGNTRNSYKAIRVIGTSSSWLYTKWCTGDTELYDTLVRILYLHPMLALYLIIIQNDPWELNNLAHESNDPDEEIKRLIQRLNGILLVTKSCEQDNCRNPWTVLQNHCKTEDSDCPDGDIFSNLEAAMDTKYDAFFQSLPEFNFKECLLVQVADNEEPFLPASSKKLGGDFREHVDQYVDPSTNSTKEVPYNSQQQGTQEQRNVQIDEMMETARELTLEELGI</sequence>
<keyword evidence="6" id="KW-1185">Reference proteome</keyword>
<organism evidence="5 6">
    <name type="scientific">Clonostachys solani</name>
    <dbReference type="NCBI Taxonomy" id="160281"/>
    <lineage>
        <taxon>Eukaryota</taxon>
        <taxon>Fungi</taxon>
        <taxon>Dikarya</taxon>
        <taxon>Ascomycota</taxon>
        <taxon>Pezizomycotina</taxon>
        <taxon>Sordariomycetes</taxon>
        <taxon>Hypocreomycetidae</taxon>
        <taxon>Hypocreales</taxon>
        <taxon>Bionectriaceae</taxon>
        <taxon>Clonostachys</taxon>
    </lineage>
</organism>
<dbReference type="InterPro" id="IPR000917">
    <property type="entry name" value="Sulfatase_N"/>
</dbReference>
<dbReference type="EMBL" id="CABFOC020000050">
    <property type="protein sequence ID" value="CAH0054598.1"/>
    <property type="molecule type" value="Genomic_DNA"/>
</dbReference>
<dbReference type="GO" id="GO:0005539">
    <property type="term" value="F:glycosaminoglycan binding"/>
    <property type="evidence" value="ECO:0007669"/>
    <property type="project" value="TreeGrafter"/>
</dbReference>
<feature type="signal peptide" evidence="3">
    <location>
        <begin position="1"/>
        <end position="19"/>
    </location>
</feature>
<dbReference type="PANTHER" id="PTHR43108:SF8">
    <property type="entry name" value="SD21168P"/>
    <property type="match status" value="1"/>
</dbReference>
<comment type="similarity">
    <text evidence="1">Belongs to the sulfatase family.</text>
</comment>
<dbReference type="Gene3D" id="3.40.720.10">
    <property type="entry name" value="Alkaline Phosphatase, subunit A"/>
    <property type="match status" value="1"/>
</dbReference>
<evidence type="ECO:0000256" key="2">
    <source>
        <dbReference type="SAM" id="MobiDB-lite"/>
    </source>
</evidence>
<dbReference type="SUPFAM" id="SSF53649">
    <property type="entry name" value="Alkaline phosphatase-like"/>
    <property type="match status" value="1"/>
</dbReference>
<accession>A0A9N9ZFT8</accession>
<evidence type="ECO:0000313" key="5">
    <source>
        <dbReference type="EMBL" id="CAH0054598.1"/>
    </source>
</evidence>
<feature type="region of interest" description="Disordered" evidence="2">
    <location>
        <begin position="602"/>
        <end position="622"/>
    </location>
</feature>
<evidence type="ECO:0000259" key="4">
    <source>
        <dbReference type="Pfam" id="PF00884"/>
    </source>
</evidence>
<evidence type="ECO:0000313" key="6">
    <source>
        <dbReference type="Proteomes" id="UP000775872"/>
    </source>
</evidence>
<reference evidence="5 6" key="2">
    <citation type="submission" date="2021-10" db="EMBL/GenBank/DDBJ databases">
        <authorList>
            <person name="Piombo E."/>
        </authorList>
    </citation>
    <scope>NUCLEOTIDE SEQUENCE [LARGE SCALE GENOMIC DNA]</scope>
</reference>
<protein>
    <recommendedName>
        <fullName evidence="4">Sulfatase N-terminal domain-containing protein</fullName>
    </recommendedName>
</protein>
<feature type="domain" description="Sulfatase N-terminal" evidence="4">
    <location>
        <begin position="29"/>
        <end position="372"/>
    </location>
</feature>
<dbReference type="Proteomes" id="UP000775872">
    <property type="component" value="Unassembled WGS sequence"/>
</dbReference>
<proteinExistence type="inferred from homology"/>
<keyword evidence="3" id="KW-0732">Signal</keyword>
<dbReference type="GO" id="GO:0008449">
    <property type="term" value="F:N-acetylglucosamine-6-sulfatase activity"/>
    <property type="evidence" value="ECO:0007669"/>
    <property type="project" value="TreeGrafter"/>
</dbReference>
<evidence type="ECO:0000256" key="3">
    <source>
        <dbReference type="SAM" id="SignalP"/>
    </source>
</evidence>
<reference evidence="6" key="1">
    <citation type="submission" date="2019-06" db="EMBL/GenBank/DDBJ databases">
        <authorList>
            <person name="Broberg M."/>
        </authorList>
    </citation>
    <scope>NUCLEOTIDE SEQUENCE [LARGE SCALE GENOMIC DNA]</scope>
</reference>
<comment type="caution">
    <text evidence="5">The sequence shown here is derived from an EMBL/GenBank/DDBJ whole genome shotgun (WGS) entry which is preliminary data.</text>
</comment>
<dbReference type="CDD" id="cd16147">
    <property type="entry name" value="G6S"/>
    <property type="match status" value="1"/>
</dbReference>
<gene>
    <name evidence="5" type="ORF">CSOL1703_00016665</name>
</gene>
<dbReference type="PANTHER" id="PTHR43108">
    <property type="entry name" value="N-ACETYLGLUCOSAMINE-6-SULFATASE FAMILY MEMBER"/>
    <property type="match status" value="1"/>
</dbReference>
<evidence type="ECO:0000256" key="1">
    <source>
        <dbReference type="ARBA" id="ARBA00008779"/>
    </source>
</evidence>
<dbReference type="OrthoDB" id="96314at2759"/>